<evidence type="ECO:0000313" key="3">
    <source>
        <dbReference type="EMBL" id="NEK87269.1"/>
    </source>
</evidence>
<dbReference type="AlphaFoldDB" id="A0A6L9W657"/>
<organism evidence="3 4">
    <name type="scientific">Blastococcus saxobsidens</name>
    <dbReference type="NCBI Taxonomy" id="138336"/>
    <lineage>
        <taxon>Bacteria</taxon>
        <taxon>Bacillati</taxon>
        <taxon>Actinomycetota</taxon>
        <taxon>Actinomycetes</taxon>
        <taxon>Geodermatophilales</taxon>
        <taxon>Geodermatophilaceae</taxon>
        <taxon>Blastococcus</taxon>
    </lineage>
</organism>
<dbReference type="Proteomes" id="UP000479241">
    <property type="component" value="Unassembled WGS sequence"/>
</dbReference>
<evidence type="ECO:0000313" key="4">
    <source>
        <dbReference type="Proteomes" id="UP000479241"/>
    </source>
</evidence>
<dbReference type="EMBL" id="JAAGWG010000027">
    <property type="protein sequence ID" value="NEK87269.1"/>
    <property type="molecule type" value="Genomic_DNA"/>
</dbReference>
<protein>
    <recommendedName>
        <fullName evidence="2">DUF6752 domain-containing protein</fullName>
    </recommendedName>
</protein>
<accession>A0A6L9W657</accession>
<dbReference type="RefSeq" id="WP_163207076.1">
    <property type="nucleotide sequence ID" value="NZ_JAAGWG010000027.1"/>
</dbReference>
<sequence length="138" mass="15122">MSPREALVRAFRRIAPGTIARLDDVSRLRQEVDRLSAGSEAQSRDFDTRIAAGARDLAALAEVLEDARRRGGLADDAIARIIERLEVLERRLDEVTTDLQESRRLSLRVAQLADLVFDRLASVGPASGGDVTTSPADR</sequence>
<feature type="coiled-coil region" evidence="1">
    <location>
        <begin position="78"/>
        <end position="105"/>
    </location>
</feature>
<comment type="caution">
    <text evidence="3">The sequence shown here is derived from an EMBL/GenBank/DDBJ whole genome shotgun (WGS) entry which is preliminary data.</text>
</comment>
<proteinExistence type="predicted"/>
<gene>
    <name evidence="3" type="ORF">GCU60_16120</name>
</gene>
<dbReference type="InterPro" id="IPR046640">
    <property type="entry name" value="DUF6752"/>
</dbReference>
<evidence type="ECO:0000259" key="2">
    <source>
        <dbReference type="Pfam" id="PF20537"/>
    </source>
</evidence>
<reference evidence="3 4" key="1">
    <citation type="submission" date="2019-12" db="EMBL/GenBank/DDBJ databases">
        <title>the WGS of Blastococcus saxobsidens 67B17.</title>
        <authorList>
            <person name="Jiang Z."/>
        </authorList>
    </citation>
    <scope>NUCLEOTIDE SEQUENCE [LARGE SCALE GENOMIC DNA]</scope>
    <source>
        <strain evidence="3 4">67B17</strain>
    </source>
</reference>
<dbReference type="Pfam" id="PF20537">
    <property type="entry name" value="DUF6752"/>
    <property type="match status" value="1"/>
</dbReference>
<evidence type="ECO:0000256" key="1">
    <source>
        <dbReference type="SAM" id="Coils"/>
    </source>
</evidence>
<feature type="domain" description="DUF6752" evidence="2">
    <location>
        <begin position="88"/>
        <end position="117"/>
    </location>
</feature>
<name>A0A6L9W657_9ACTN</name>
<keyword evidence="1" id="KW-0175">Coiled coil</keyword>